<dbReference type="OrthoDB" id="3194758at2"/>
<dbReference type="AlphaFoldDB" id="A0A5M9ZV27"/>
<dbReference type="NCBIfam" id="TIGR01554">
    <property type="entry name" value="major_cap_HK97"/>
    <property type="match status" value="1"/>
</dbReference>
<comment type="caution">
    <text evidence="3">The sequence shown here is derived from an EMBL/GenBank/DDBJ whole genome shotgun (WGS) entry which is preliminary data.</text>
</comment>
<dbReference type="Gene3D" id="3.30.2320.10">
    <property type="entry name" value="hypothetical protein PF0899 domain"/>
    <property type="match status" value="1"/>
</dbReference>
<protein>
    <submittedName>
        <fullName evidence="3">Phage major capsid protein</fullName>
    </submittedName>
</protein>
<dbReference type="InterPro" id="IPR054612">
    <property type="entry name" value="Phage_capsid-like_C"/>
</dbReference>
<sequence length="316" mass="34140">MAIFGTGGIKAMPNQIADGIVDQVQSGSAIGVLSQQKAMRFGDVSIVTFENRPRAEFVGEGVQKSSTTGSFGTVTAVPHKVQVTMRFNQEVQWADADYQLGIVNKLATEGSKALSRALDLGVFYRLNPLAGKPVESWTNYLNATTKRVARTASPDVDIEKAIGLILNDKEGYDVNGIAMSRQFAFDVATLKDTQKRPLYPELGFGVNMSSFKGIPASVTTTVSAPEFAAPAEGDTYTVPNVGAIVGDWRNGIYWGVQRNLPLETITYGDPDGQGDLRRTNQIALRLEILYAWYVFTERFAVVEGDAPAATTAKAGK</sequence>
<evidence type="ECO:0000313" key="3">
    <source>
        <dbReference type="EMBL" id="KAA8831461.1"/>
    </source>
</evidence>
<reference evidence="3 4" key="1">
    <citation type="journal article" date="2019" name="Syst. Appl. Microbiol.">
        <title>Characterization of Bifidobacterium species in feaces of the Egyptian fruit bat: Description of B. vespertilionis sp. nov. and B. rousetti sp. nov.</title>
        <authorList>
            <person name="Modesto M."/>
            <person name="Satti M."/>
            <person name="Watanabe K."/>
            <person name="Puglisi E."/>
            <person name="Morelli L."/>
            <person name="Huang C.-H."/>
            <person name="Liou J.-S."/>
            <person name="Miyashita M."/>
            <person name="Tamura T."/>
            <person name="Saito S."/>
            <person name="Mori K."/>
            <person name="Huang L."/>
            <person name="Sciavilla P."/>
            <person name="Sandri C."/>
            <person name="Spiezio C."/>
            <person name="Vitali F."/>
            <person name="Cavalieri D."/>
            <person name="Perpetuini G."/>
            <person name="Tofalo R."/>
            <person name="Bonetti A."/>
            <person name="Arita M."/>
            <person name="Mattarelli P."/>
        </authorList>
    </citation>
    <scope>NUCLEOTIDE SEQUENCE [LARGE SCALE GENOMIC DNA]</scope>
    <source>
        <strain evidence="3 4">RST7</strain>
    </source>
</reference>
<dbReference type="Gene3D" id="3.30.2400.10">
    <property type="entry name" value="Major capsid protein gp5"/>
    <property type="match status" value="1"/>
</dbReference>
<dbReference type="Pfam" id="PF05065">
    <property type="entry name" value="Phage_capsid"/>
    <property type="match status" value="1"/>
</dbReference>
<evidence type="ECO:0000259" key="2">
    <source>
        <dbReference type="Pfam" id="PF05065"/>
    </source>
</evidence>
<evidence type="ECO:0000313" key="4">
    <source>
        <dbReference type="Proteomes" id="UP000412028"/>
    </source>
</evidence>
<gene>
    <name evidence="3" type="ORF">EMO89_01630</name>
</gene>
<accession>A0A5M9ZV27</accession>
<dbReference type="InterPro" id="IPR024455">
    <property type="entry name" value="Phage_capsid"/>
</dbReference>
<proteinExistence type="predicted"/>
<dbReference type="Proteomes" id="UP000412028">
    <property type="component" value="Unassembled WGS sequence"/>
</dbReference>
<dbReference type="SUPFAM" id="SSF56563">
    <property type="entry name" value="Major capsid protein gp5"/>
    <property type="match status" value="1"/>
</dbReference>
<evidence type="ECO:0000256" key="1">
    <source>
        <dbReference type="ARBA" id="ARBA00004328"/>
    </source>
</evidence>
<dbReference type="RefSeq" id="WP_150380649.1">
    <property type="nucleotide sequence ID" value="NZ_RZUI01000002.1"/>
</dbReference>
<name>A0A5M9ZV27_9BIFI</name>
<comment type="subcellular location">
    <subcellularLocation>
        <location evidence="1">Virion</location>
    </subcellularLocation>
</comment>
<organism evidence="3 4">
    <name type="scientific">Bifidobacterium tissieri</name>
    <dbReference type="NCBI Taxonomy" id="1630162"/>
    <lineage>
        <taxon>Bacteria</taxon>
        <taxon>Bacillati</taxon>
        <taxon>Actinomycetota</taxon>
        <taxon>Actinomycetes</taxon>
        <taxon>Bifidobacteriales</taxon>
        <taxon>Bifidobacteriaceae</taxon>
        <taxon>Bifidobacterium</taxon>
    </lineage>
</organism>
<feature type="domain" description="Phage capsid-like C-terminal" evidence="2">
    <location>
        <begin position="12"/>
        <end position="287"/>
    </location>
</feature>
<dbReference type="EMBL" id="RZUI01000002">
    <property type="protein sequence ID" value="KAA8831461.1"/>
    <property type="molecule type" value="Genomic_DNA"/>
</dbReference>